<dbReference type="EMBL" id="CR543861">
    <property type="protein sequence ID" value="CAG68651.1"/>
    <property type="molecule type" value="Genomic_DNA"/>
</dbReference>
<sequence length="186" mass="21500">MIKLKKITSKDMCYMDIQPEKIQELLDKIAIQDCLYLYCKGIDNADEAALRASYWPDATDCHGAYTGSATGFITYAMQALPHFEVSIHQITNILIDYHVDFAHVESKFSAVQRSPNANGEMQEVMLWGRYADYFEKRDGEWRVSKRTVIYDWVSEQSTMRIDKAKHFGSRTPIGGQWPDDPIYHVF</sequence>
<gene>
    <name evidence="2" type="ordered locus">ACIAD1816</name>
</gene>
<dbReference type="STRING" id="202950.GCA_001485005_03231"/>
<dbReference type="KEGG" id="aci:ACIAD1816"/>
<dbReference type="InterPro" id="IPR032710">
    <property type="entry name" value="NTF2-like_dom_sf"/>
</dbReference>
<dbReference type="Gene3D" id="3.10.450.50">
    <property type="match status" value="1"/>
</dbReference>
<evidence type="ECO:0000259" key="1">
    <source>
        <dbReference type="Pfam" id="PF13577"/>
    </source>
</evidence>
<evidence type="ECO:0000313" key="3">
    <source>
        <dbReference type="Proteomes" id="UP000000430"/>
    </source>
</evidence>
<evidence type="ECO:0000313" key="2">
    <source>
        <dbReference type="EMBL" id="CAG68651.1"/>
    </source>
</evidence>
<feature type="domain" description="SnoaL-like" evidence="1">
    <location>
        <begin position="23"/>
        <end position="147"/>
    </location>
</feature>
<reference evidence="2 3" key="1">
    <citation type="journal article" date="2004" name="Nucleic Acids Res.">
        <title>Unique features revealed by the genome sequence of Acinetobacter sp. ADP1, a versatile and naturally transformation competent bacterium.</title>
        <authorList>
            <person name="Barbe V."/>
            <person name="Vallenet D."/>
            <person name="Fonknechten N."/>
            <person name="Kreimeyer A."/>
            <person name="Oztas S."/>
            <person name="Labarre L."/>
            <person name="Cruveiller S."/>
            <person name="Robert C."/>
            <person name="Duprat S."/>
            <person name="Wincker P."/>
            <person name="Ornston L.N."/>
            <person name="Weissenbach J."/>
            <person name="Marliere P."/>
            <person name="Cohen G.N."/>
            <person name="Medigue C."/>
        </authorList>
    </citation>
    <scope>NUCLEOTIDE SEQUENCE [LARGE SCALE GENOMIC DNA]</scope>
    <source>
        <strain evidence="3">ATCC 33305 / BD413 / ADP1</strain>
    </source>
</reference>
<protein>
    <recommendedName>
        <fullName evidence="1">SnoaL-like domain-containing protein</fullName>
    </recommendedName>
</protein>
<accession>Q6FBB2</accession>
<organism evidence="2 3">
    <name type="scientific">Acinetobacter baylyi (strain ATCC 33305 / BD413 / ADP1)</name>
    <dbReference type="NCBI Taxonomy" id="62977"/>
    <lineage>
        <taxon>Bacteria</taxon>
        <taxon>Pseudomonadati</taxon>
        <taxon>Pseudomonadota</taxon>
        <taxon>Gammaproteobacteria</taxon>
        <taxon>Moraxellales</taxon>
        <taxon>Moraxellaceae</taxon>
        <taxon>Acinetobacter</taxon>
    </lineage>
</organism>
<dbReference type="CDD" id="cd00531">
    <property type="entry name" value="NTF2_like"/>
    <property type="match status" value="1"/>
</dbReference>
<name>Q6FBB2_ACIAD</name>
<dbReference type="HOGENOM" id="CLU_106738_0_0_6"/>
<proteinExistence type="predicted"/>
<dbReference type="Pfam" id="PF13577">
    <property type="entry name" value="SnoaL_4"/>
    <property type="match status" value="1"/>
</dbReference>
<dbReference type="AlphaFoldDB" id="Q6FBB2"/>
<dbReference type="InterPro" id="IPR037401">
    <property type="entry name" value="SnoaL-like"/>
</dbReference>
<dbReference type="eggNOG" id="COG5517">
    <property type="taxonomic scope" value="Bacteria"/>
</dbReference>
<dbReference type="SUPFAM" id="SSF54427">
    <property type="entry name" value="NTF2-like"/>
    <property type="match status" value="1"/>
</dbReference>
<dbReference type="Proteomes" id="UP000000430">
    <property type="component" value="Chromosome"/>
</dbReference>